<keyword evidence="1" id="KW-0472">Membrane</keyword>
<organism evidence="3 4">
    <name type="scientific">Constantimarinum furrinae</name>
    <dbReference type="NCBI Taxonomy" id="2562285"/>
    <lineage>
        <taxon>Bacteria</taxon>
        <taxon>Pseudomonadati</taxon>
        <taxon>Bacteroidota</taxon>
        <taxon>Flavobacteriia</taxon>
        <taxon>Flavobacteriales</taxon>
        <taxon>Flavobacteriaceae</taxon>
        <taxon>Altibacter/Constantimarinum group</taxon>
        <taxon>Constantimarinum</taxon>
    </lineage>
</organism>
<dbReference type="PANTHER" id="PTHR39430:SF1">
    <property type="entry name" value="PROTEASE"/>
    <property type="match status" value="1"/>
</dbReference>
<feature type="transmembrane region" description="Helical" evidence="1">
    <location>
        <begin position="159"/>
        <end position="180"/>
    </location>
</feature>
<feature type="transmembrane region" description="Helical" evidence="1">
    <location>
        <begin position="200"/>
        <end position="222"/>
    </location>
</feature>
<sequence>MIGITVILIVSWVLLFFFQKRNLLALGIVPNKNRAFPAIISFLFAVMICVAFQFVRSEINKAEWILSEGFSTEGLLNAFWWDIKSVLFEELIFRGAILFILIKRLGWKYAVILSAVAFGVYHWFSFGVFGNIMAMIIVFIGTGLMGLAWAWAYARSETILVPIALHLGWNYTFNSIFSNGPLGEIGFVLKTQDQLVEQNQFLNMMILMLAPVCMILFIKFFIKKKNLEFSTNS</sequence>
<name>A0A7G8PRD4_9FLAO</name>
<evidence type="ECO:0000313" key="4">
    <source>
        <dbReference type="Proteomes" id="UP000515514"/>
    </source>
</evidence>
<dbReference type="EMBL" id="CP052909">
    <property type="protein sequence ID" value="QNJ96900.1"/>
    <property type="molecule type" value="Genomic_DNA"/>
</dbReference>
<dbReference type="AlphaFoldDB" id="A0A7G8PRD4"/>
<dbReference type="GO" id="GO:0080120">
    <property type="term" value="P:CAAX-box protein maturation"/>
    <property type="evidence" value="ECO:0007669"/>
    <property type="project" value="UniProtKB-ARBA"/>
</dbReference>
<reference evidence="3 4" key="1">
    <citation type="submission" date="2020-04" db="EMBL/GenBank/DDBJ databases">
        <title>Genome sequence of Altibacter aquimarinus strain ALE3EI.</title>
        <authorList>
            <person name="Oh H.-M."/>
            <person name="Jang D."/>
        </authorList>
    </citation>
    <scope>NUCLEOTIDE SEQUENCE [LARGE SCALE GENOMIC DNA]</scope>
    <source>
        <strain evidence="3 4">ALE3EI</strain>
    </source>
</reference>
<dbReference type="InterPro" id="IPR003675">
    <property type="entry name" value="Rce1/LyrA-like_dom"/>
</dbReference>
<keyword evidence="1" id="KW-1133">Transmembrane helix</keyword>
<gene>
    <name evidence="3" type="ORF">ALE3EI_0313</name>
</gene>
<dbReference type="GO" id="GO:0004175">
    <property type="term" value="F:endopeptidase activity"/>
    <property type="evidence" value="ECO:0007669"/>
    <property type="project" value="UniProtKB-ARBA"/>
</dbReference>
<evidence type="ECO:0000313" key="3">
    <source>
        <dbReference type="EMBL" id="QNJ96900.1"/>
    </source>
</evidence>
<dbReference type="KEGG" id="alti:ALE3EI_0313"/>
<dbReference type="Proteomes" id="UP000515514">
    <property type="component" value="Chromosome"/>
</dbReference>
<accession>A0A7G8PRD4</accession>
<evidence type="ECO:0000259" key="2">
    <source>
        <dbReference type="Pfam" id="PF02517"/>
    </source>
</evidence>
<protein>
    <submittedName>
        <fullName evidence="3">Peptidase</fullName>
    </submittedName>
</protein>
<keyword evidence="1" id="KW-0812">Transmembrane</keyword>
<dbReference type="Pfam" id="PF02517">
    <property type="entry name" value="Rce1-like"/>
    <property type="match status" value="1"/>
</dbReference>
<evidence type="ECO:0000256" key="1">
    <source>
        <dbReference type="SAM" id="Phobius"/>
    </source>
</evidence>
<feature type="transmembrane region" description="Helical" evidence="1">
    <location>
        <begin position="35"/>
        <end position="55"/>
    </location>
</feature>
<feature type="transmembrane region" description="Helical" evidence="1">
    <location>
        <begin position="107"/>
        <end position="126"/>
    </location>
</feature>
<dbReference type="PANTHER" id="PTHR39430">
    <property type="entry name" value="MEMBRANE-ASSOCIATED PROTEASE-RELATED"/>
    <property type="match status" value="1"/>
</dbReference>
<feature type="domain" description="CAAX prenyl protease 2/Lysostaphin resistance protein A-like" evidence="2">
    <location>
        <begin position="85"/>
        <end position="171"/>
    </location>
</feature>
<dbReference type="RefSeq" id="WP_186990165.1">
    <property type="nucleotide sequence ID" value="NZ_CP052909.1"/>
</dbReference>
<keyword evidence="4" id="KW-1185">Reference proteome</keyword>
<feature type="transmembrane region" description="Helical" evidence="1">
    <location>
        <begin position="132"/>
        <end position="152"/>
    </location>
</feature>
<proteinExistence type="predicted"/>